<proteinExistence type="predicted"/>
<dbReference type="GO" id="GO:0000978">
    <property type="term" value="F:RNA polymerase II cis-regulatory region sequence-specific DNA binding"/>
    <property type="evidence" value="ECO:0007669"/>
    <property type="project" value="TreeGrafter"/>
</dbReference>
<evidence type="ECO:0000313" key="3">
    <source>
        <dbReference type="EMBL" id="RUS85331.1"/>
    </source>
</evidence>
<dbReference type="Proteomes" id="UP000271974">
    <property type="component" value="Unassembled WGS sequence"/>
</dbReference>
<reference evidence="3 4" key="1">
    <citation type="submission" date="2019-01" db="EMBL/GenBank/DDBJ databases">
        <title>A draft genome assembly of the solar-powered sea slug Elysia chlorotica.</title>
        <authorList>
            <person name="Cai H."/>
            <person name="Li Q."/>
            <person name="Fang X."/>
            <person name="Li J."/>
            <person name="Curtis N.E."/>
            <person name="Altenburger A."/>
            <person name="Shibata T."/>
            <person name="Feng M."/>
            <person name="Maeda T."/>
            <person name="Schwartz J.A."/>
            <person name="Shigenobu S."/>
            <person name="Lundholm N."/>
            <person name="Nishiyama T."/>
            <person name="Yang H."/>
            <person name="Hasebe M."/>
            <person name="Li S."/>
            <person name="Pierce S.K."/>
            <person name="Wang J."/>
        </authorList>
    </citation>
    <scope>NUCLEOTIDE SEQUENCE [LARGE SCALE GENOMIC DNA]</scope>
    <source>
        <strain evidence="3">EC2010</strain>
        <tissue evidence="3">Whole organism of an adult</tissue>
    </source>
</reference>
<dbReference type="AlphaFoldDB" id="A0A3S1A8H3"/>
<dbReference type="GO" id="GO:0000981">
    <property type="term" value="F:DNA-binding transcription factor activity, RNA polymerase II-specific"/>
    <property type="evidence" value="ECO:0007669"/>
    <property type="project" value="TreeGrafter"/>
</dbReference>
<dbReference type="InterPro" id="IPR036390">
    <property type="entry name" value="WH_DNA-bd_sf"/>
</dbReference>
<feature type="non-terminal residue" evidence="3">
    <location>
        <position position="117"/>
    </location>
</feature>
<keyword evidence="1" id="KW-0238">DNA-binding</keyword>
<evidence type="ECO:0000313" key="4">
    <source>
        <dbReference type="Proteomes" id="UP000271974"/>
    </source>
</evidence>
<organism evidence="3 4">
    <name type="scientific">Elysia chlorotica</name>
    <name type="common">Eastern emerald elysia</name>
    <name type="synonym">Sea slug</name>
    <dbReference type="NCBI Taxonomy" id="188477"/>
    <lineage>
        <taxon>Eukaryota</taxon>
        <taxon>Metazoa</taxon>
        <taxon>Spiralia</taxon>
        <taxon>Lophotrochozoa</taxon>
        <taxon>Mollusca</taxon>
        <taxon>Gastropoda</taxon>
        <taxon>Heterobranchia</taxon>
        <taxon>Euthyneura</taxon>
        <taxon>Panpulmonata</taxon>
        <taxon>Sacoglossa</taxon>
        <taxon>Placobranchoidea</taxon>
        <taxon>Plakobranchidae</taxon>
        <taxon>Elysia</taxon>
    </lineage>
</organism>
<dbReference type="Gene3D" id="1.10.10.10">
    <property type="entry name" value="Winged helix-like DNA-binding domain superfamily/Winged helix DNA-binding domain"/>
    <property type="match status" value="1"/>
</dbReference>
<accession>A0A3S1A8H3</accession>
<sequence>MDGTLTVQCLLKQVAELSDQDRISFLMKLPTEINQDDLDKDTPSSMSRRSKAAVSWLQCKYEENNSTSIHKQDIYEHYMEDCATTGQLPISGTNFGKIIKMVFPSIYNRRLGQRGQS</sequence>
<dbReference type="InterPro" id="IPR036388">
    <property type="entry name" value="WH-like_DNA-bd_sf"/>
</dbReference>
<dbReference type="OrthoDB" id="10069709at2759"/>
<gene>
    <name evidence="3" type="ORF">EGW08_006874</name>
</gene>
<dbReference type="PANTHER" id="PTHR12619:SF21">
    <property type="entry name" value="RFX-TYPE WINGED-HELIX DOMAIN-CONTAINING PROTEIN"/>
    <property type="match status" value="1"/>
</dbReference>
<comment type="caution">
    <text evidence="3">The sequence shown here is derived from an EMBL/GenBank/DDBJ whole genome shotgun (WGS) entry which is preliminary data.</text>
</comment>
<evidence type="ECO:0000256" key="1">
    <source>
        <dbReference type="ARBA" id="ARBA00023125"/>
    </source>
</evidence>
<dbReference type="SUPFAM" id="SSF46785">
    <property type="entry name" value="Winged helix' DNA-binding domain"/>
    <property type="match status" value="1"/>
</dbReference>
<keyword evidence="4" id="KW-1185">Reference proteome</keyword>
<feature type="domain" description="RFX-type winged-helix" evidence="2">
    <location>
        <begin position="53"/>
        <end position="117"/>
    </location>
</feature>
<dbReference type="Pfam" id="PF02257">
    <property type="entry name" value="RFX_DNA_binding"/>
    <property type="match status" value="1"/>
</dbReference>
<dbReference type="InterPro" id="IPR039779">
    <property type="entry name" value="RFX-like"/>
</dbReference>
<dbReference type="InterPro" id="IPR003150">
    <property type="entry name" value="DNA-bd_RFX"/>
</dbReference>
<dbReference type="PANTHER" id="PTHR12619">
    <property type="entry name" value="RFX TRANSCRIPTION FACTOR FAMILY"/>
    <property type="match status" value="1"/>
</dbReference>
<protein>
    <recommendedName>
        <fullName evidence="2">RFX-type winged-helix domain-containing protein</fullName>
    </recommendedName>
</protein>
<name>A0A3S1A8H3_ELYCH</name>
<evidence type="ECO:0000259" key="2">
    <source>
        <dbReference type="PROSITE" id="PS51526"/>
    </source>
</evidence>
<dbReference type="PROSITE" id="PS51526">
    <property type="entry name" value="RFX_DBD"/>
    <property type="match status" value="1"/>
</dbReference>
<dbReference type="FunFam" id="1.10.10.10:FF:000422">
    <property type="entry name" value="DNA-binding protein RFX7"/>
    <property type="match status" value="1"/>
</dbReference>
<dbReference type="EMBL" id="RQTK01000173">
    <property type="protein sequence ID" value="RUS85331.1"/>
    <property type="molecule type" value="Genomic_DNA"/>
</dbReference>
<dbReference type="STRING" id="188477.A0A3S1A8H3"/>